<sequence length="387" mass="45218">MKIMLNPALLFAIIWSITLLLYSSHLSYIIEPIKNETVIMICLSLVAFVLPFLLYTIVAKKPYLYPNFSIEKYKLQITSKRISNKVKRLAWFWLLMSTLELFQAKNFPLLSLFGVGPYVNYVEFGISGLHGLLNAIFLFLSCFYFVKYKAEGKNKYLFILMLLFVWPVLLTTRQLMLSYCIQLFFIHLLTTKINLKKIFKIAVFVLAIFSIFGYLGDVRSGREHMISLSRPTFDYPEYLPSFFIWIYIYIVSPLNNINHNITEITPLYFPFNTIISLFPSVVRELLVSFFQVDNYNIKLVTEAFNVSSFYEPFLLDFGYILQAPALLVISSISILAMHRANNKIMYVFILSIILHGITLSVFTNFLTHIVFVFQMMLSFFIFKVRFK</sequence>
<keyword evidence="1" id="KW-1133">Transmembrane helix</keyword>
<keyword evidence="1" id="KW-0812">Transmembrane</keyword>
<proteinExistence type="predicted"/>
<feature type="transmembrane region" description="Helical" evidence="1">
    <location>
        <begin position="235"/>
        <end position="252"/>
    </location>
</feature>
<feature type="transmembrane region" description="Helical" evidence="1">
    <location>
        <begin position="37"/>
        <end position="58"/>
    </location>
</feature>
<feature type="transmembrane region" description="Helical" evidence="1">
    <location>
        <begin position="198"/>
        <end position="215"/>
    </location>
</feature>
<keyword evidence="1" id="KW-0472">Membrane</keyword>
<feature type="transmembrane region" description="Helical" evidence="1">
    <location>
        <begin position="124"/>
        <end position="146"/>
    </location>
</feature>
<feature type="transmembrane region" description="Helical" evidence="1">
    <location>
        <begin position="89"/>
        <end position="104"/>
    </location>
</feature>
<dbReference type="EMBL" id="CP118711">
    <property type="protein sequence ID" value="WGK85207.1"/>
    <property type="molecule type" value="Genomic_DNA"/>
</dbReference>
<gene>
    <name evidence="2" type="ORF">PYE67_12655</name>
</gene>
<feature type="transmembrane region" description="Helical" evidence="1">
    <location>
        <begin position="344"/>
        <end position="362"/>
    </location>
</feature>
<reference evidence="2 3" key="1">
    <citation type="submission" date="2022-02" db="EMBL/GenBank/DDBJ databases">
        <title>Emergence and expansion in Europe of a Vibrio aestuarianus clonal complex pathogenic for oysters.</title>
        <authorList>
            <person name="Mesnil A."/>
            <person name="Travers M.-A."/>
        </authorList>
    </citation>
    <scope>NUCLEOTIDE SEQUENCE [LARGE SCALE GENOMIC DNA]</scope>
    <source>
        <strain evidence="2 3">U17</strain>
    </source>
</reference>
<dbReference type="GO" id="GO:0016874">
    <property type="term" value="F:ligase activity"/>
    <property type="evidence" value="ECO:0007669"/>
    <property type="project" value="UniProtKB-KW"/>
</dbReference>
<feature type="transmembrane region" description="Helical" evidence="1">
    <location>
        <begin position="317"/>
        <end position="337"/>
    </location>
</feature>
<name>A0ABD7YKV9_9VIBR</name>
<evidence type="ECO:0000256" key="1">
    <source>
        <dbReference type="SAM" id="Phobius"/>
    </source>
</evidence>
<feature type="transmembrane region" description="Helical" evidence="1">
    <location>
        <begin position="158"/>
        <end position="186"/>
    </location>
</feature>
<dbReference type="NCBIfam" id="TIGR04370">
    <property type="entry name" value="glyco_rpt_poly"/>
    <property type="match status" value="1"/>
</dbReference>
<dbReference type="RefSeq" id="WP_261927542.1">
    <property type="nucleotide sequence ID" value="NZ_CALYLG010000365.1"/>
</dbReference>
<organism evidence="2 3">
    <name type="scientific">Vibrio aestuarianus</name>
    <dbReference type="NCBI Taxonomy" id="28171"/>
    <lineage>
        <taxon>Bacteria</taxon>
        <taxon>Pseudomonadati</taxon>
        <taxon>Pseudomonadota</taxon>
        <taxon>Gammaproteobacteria</taxon>
        <taxon>Vibrionales</taxon>
        <taxon>Vibrionaceae</taxon>
        <taxon>Vibrio</taxon>
    </lineage>
</organism>
<keyword evidence="2" id="KW-0436">Ligase</keyword>
<dbReference type="AlphaFoldDB" id="A0ABD7YKV9"/>
<protein>
    <submittedName>
        <fullName evidence="2">O-antigen ligase</fullName>
    </submittedName>
</protein>
<evidence type="ECO:0000313" key="2">
    <source>
        <dbReference type="EMBL" id="WGK85207.1"/>
    </source>
</evidence>
<accession>A0ABD7YKV9</accession>
<evidence type="ECO:0000313" key="3">
    <source>
        <dbReference type="Proteomes" id="UP001241226"/>
    </source>
</evidence>
<dbReference type="Proteomes" id="UP001241226">
    <property type="component" value="Chromosome 1"/>
</dbReference>